<comment type="caution">
    <text evidence="2">The sequence shown here is derived from an EMBL/GenBank/DDBJ whole genome shotgun (WGS) entry which is preliminary data.</text>
</comment>
<dbReference type="Proteomes" id="UP000008988">
    <property type="component" value="Unassembled WGS sequence"/>
</dbReference>
<keyword evidence="1" id="KW-0472">Membrane</keyword>
<gene>
    <name evidence="2" type="ORF">AWRI1631_71010</name>
</gene>
<dbReference type="AlphaFoldDB" id="B5VIH6"/>
<keyword evidence="1" id="KW-1133">Transmembrane helix</keyword>
<keyword evidence="1" id="KW-0812">Transmembrane</keyword>
<dbReference type="EMBL" id="ABSV01000849">
    <property type="protein sequence ID" value="EDZ72275.1"/>
    <property type="molecule type" value="Genomic_DNA"/>
</dbReference>
<reference evidence="2 3" key="1">
    <citation type="journal article" date="2008" name="FEMS Yeast Res.">
        <title>Comparative genome analysis of a Saccharomyces cerevisiae wine strain.</title>
        <authorList>
            <person name="Borneman A.R."/>
            <person name="Forgan A.H."/>
            <person name="Pretorius I.S."/>
            <person name="Chambers P.J."/>
        </authorList>
    </citation>
    <scope>NUCLEOTIDE SEQUENCE [LARGE SCALE GENOMIC DNA]</scope>
    <source>
        <strain evidence="2 3">AWRI1631</strain>
    </source>
</reference>
<evidence type="ECO:0000313" key="2">
    <source>
        <dbReference type="EMBL" id="EDZ72275.1"/>
    </source>
</evidence>
<sequence length="225" mass="24070">MSTVSRTVTITISVKKLITYIELRYGMESSTCPFCQSGTLISLAAVFFCHSGMEALLSIVCSLAFFHAGTALSSLLASLPFSFSLSLSSCMPILARISDADGIVSMPGIPLGDMENNLLSCALPDSIRLFIKLFRDSISFWILFNSCMPSLSETNLSIVFCILTTSSLTILNSSSIFSLLLVVCTSACFSSAIVSLSSFNVSLSFFLNSACSASMALRTVSILEN</sequence>
<name>B5VIH6_YEAS6</name>
<accession>B5VIH6</accession>
<proteinExistence type="predicted"/>
<protein>
    <submittedName>
        <fullName evidence="2">Uncharacterized protein</fullName>
    </submittedName>
</protein>
<evidence type="ECO:0000313" key="3">
    <source>
        <dbReference type="Proteomes" id="UP000008988"/>
    </source>
</evidence>
<organism evidence="2 3">
    <name type="scientific">Saccharomyces cerevisiae (strain AWRI1631)</name>
    <name type="common">Baker's yeast</name>
    <dbReference type="NCBI Taxonomy" id="545124"/>
    <lineage>
        <taxon>Eukaryota</taxon>
        <taxon>Fungi</taxon>
        <taxon>Dikarya</taxon>
        <taxon>Ascomycota</taxon>
        <taxon>Saccharomycotina</taxon>
        <taxon>Saccharomycetes</taxon>
        <taxon>Saccharomycetales</taxon>
        <taxon>Saccharomycetaceae</taxon>
        <taxon>Saccharomyces</taxon>
    </lineage>
</organism>
<feature type="transmembrane region" description="Helical" evidence="1">
    <location>
        <begin position="55"/>
        <end position="79"/>
    </location>
</feature>
<feature type="transmembrane region" description="Helical" evidence="1">
    <location>
        <begin position="176"/>
        <end position="199"/>
    </location>
</feature>
<feature type="transmembrane region" description="Helical" evidence="1">
    <location>
        <begin position="138"/>
        <end position="164"/>
    </location>
</feature>
<evidence type="ECO:0000256" key="1">
    <source>
        <dbReference type="SAM" id="Phobius"/>
    </source>
</evidence>